<organism evidence="3 4">
    <name type="scientific">Sorangium cellulosum</name>
    <name type="common">Polyangium cellulosum</name>
    <dbReference type="NCBI Taxonomy" id="56"/>
    <lineage>
        <taxon>Bacteria</taxon>
        <taxon>Pseudomonadati</taxon>
        <taxon>Myxococcota</taxon>
        <taxon>Polyangia</taxon>
        <taxon>Polyangiales</taxon>
        <taxon>Polyangiaceae</taxon>
        <taxon>Sorangium</taxon>
    </lineage>
</organism>
<keyword evidence="2" id="KW-0732">Signal</keyword>
<sequence length="323" mass="34039">MKTVQIQSIFPLRLGGSLLLAASLLACSSDGEHDPGSTSSAGTAGGGNEGAGGDGAGGGDAQGARCDPRKPFGSREVLEEIEGDVVSSWLTADELTILFSRETEDNDNELFLATRPSRDAAFGAPRPLTGVNTRAAEYGASMSPDGLSLYYISTAQACVSRRASTAEEFGPGELMTSDDVFLNGLQVVSGGIYYVTAYQAGDNELYFLADPTDPLSEPYPAVEYDGRGERPGGGFHISSDGLTLLYSTAISGDGSSTFYRATRPSTEVPKFRDVEPIAELNDPSLTPKVRTVSWVSDDGCVLYGPTGLSPENQYDIVRATRGR</sequence>
<feature type="compositionally biased region" description="Gly residues" evidence="1">
    <location>
        <begin position="43"/>
        <end position="61"/>
    </location>
</feature>
<evidence type="ECO:0000313" key="4">
    <source>
        <dbReference type="Proteomes" id="UP000075604"/>
    </source>
</evidence>
<dbReference type="Proteomes" id="UP000075604">
    <property type="component" value="Unassembled WGS sequence"/>
</dbReference>
<evidence type="ECO:0000256" key="2">
    <source>
        <dbReference type="SAM" id="SignalP"/>
    </source>
</evidence>
<dbReference type="EMBL" id="JELX01001103">
    <property type="protein sequence ID" value="KYF59999.1"/>
    <property type="molecule type" value="Genomic_DNA"/>
</dbReference>
<comment type="caution">
    <text evidence="3">The sequence shown here is derived from an EMBL/GenBank/DDBJ whole genome shotgun (WGS) entry which is preliminary data.</text>
</comment>
<feature type="region of interest" description="Disordered" evidence="1">
    <location>
        <begin position="30"/>
        <end position="71"/>
    </location>
</feature>
<feature type="signal peptide" evidence="2">
    <location>
        <begin position="1"/>
        <end position="26"/>
    </location>
</feature>
<evidence type="ECO:0000313" key="3">
    <source>
        <dbReference type="EMBL" id="KYF59999.1"/>
    </source>
</evidence>
<gene>
    <name evidence="3" type="ORF">BE04_25935</name>
</gene>
<protein>
    <recommendedName>
        <fullName evidence="5">Secreted protein</fullName>
    </recommendedName>
</protein>
<dbReference type="PROSITE" id="PS51257">
    <property type="entry name" value="PROKAR_LIPOPROTEIN"/>
    <property type="match status" value="1"/>
</dbReference>
<dbReference type="AlphaFoldDB" id="A0A150PWC9"/>
<accession>A0A150PWC9</accession>
<proteinExistence type="predicted"/>
<dbReference type="SUPFAM" id="SSF69322">
    <property type="entry name" value="Tricorn protease domain 2"/>
    <property type="match status" value="1"/>
</dbReference>
<evidence type="ECO:0000256" key="1">
    <source>
        <dbReference type="SAM" id="MobiDB-lite"/>
    </source>
</evidence>
<feature type="chain" id="PRO_5007565992" description="Secreted protein" evidence="2">
    <location>
        <begin position="27"/>
        <end position="323"/>
    </location>
</feature>
<name>A0A150PWC9_SORCE</name>
<reference evidence="3 4" key="1">
    <citation type="submission" date="2014-02" db="EMBL/GenBank/DDBJ databases">
        <title>The small core and large imbalanced accessory genome model reveals a collaborative survival strategy of Sorangium cellulosum strains in nature.</title>
        <authorList>
            <person name="Han K."/>
            <person name="Peng R."/>
            <person name="Blom J."/>
            <person name="Li Y.-Z."/>
        </authorList>
    </citation>
    <scope>NUCLEOTIDE SEQUENCE [LARGE SCALE GENOMIC DNA]</scope>
    <source>
        <strain evidence="3 4">So0157-18</strain>
    </source>
</reference>
<evidence type="ECO:0008006" key="5">
    <source>
        <dbReference type="Google" id="ProtNLM"/>
    </source>
</evidence>